<name>A0AA38P917_9AGAR</name>
<evidence type="ECO:0000313" key="3">
    <source>
        <dbReference type="Proteomes" id="UP001163846"/>
    </source>
</evidence>
<evidence type="ECO:0000256" key="1">
    <source>
        <dbReference type="SAM" id="MobiDB-lite"/>
    </source>
</evidence>
<feature type="region of interest" description="Disordered" evidence="1">
    <location>
        <begin position="149"/>
        <end position="169"/>
    </location>
</feature>
<reference evidence="2" key="1">
    <citation type="submission" date="2022-08" db="EMBL/GenBank/DDBJ databases">
        <authorList>
            <consortium name="DOE Joint Genome Institute"/>
            <person name="Min B."/>
            <person name="Riley R."/>
            <person name="Sierra-Patev S."/>
            <person name="Naranjo-Ortiz M."/>
            <person name="Looney B."/>
            <person name="Konkel Z."/>
            <person name="Slot J.C."/>
            <person name="Sakamoto Y."/>
            <person name="Steenwyk J.L."/>
            <person name="Rokas A."/>
            <person name="Carro J."/>
            <person name="Camarero S."/>
            <person name="Ferreira P."/>
            <person name="Molpeceres G."/>
            <person name="Ruiz-Duenas F.J."/>
            <person name="Serrano A."/>
            <person name="Henrissat B."/>
            <person name="Drula E."/>
            <person name="Hughes K.W."/>
            <person name="Mata J.L."/>
            <person name="Ishikawa N.K."/>
            <person name="Vargas-Isla R."/>
            <person name="Ushijima S."/>
            <person name="Smith C.A."/>
            <person name="Ahrendt S."/>
            <person name="Andreopoulos W."/>
            <person name="He G."/>
            <person name="Labutti K."/>
            <person name="Lipzen A."/>
            <person name="Ng V."/>
            <person name="Sandor L."/>
            <person name="Barry K."/>
            <person name="Martinez A.T."/>
            <person name="Xiao Y."/>
            <person name="Gibbons J.G."/>
            <person name="Terashima K."/>
            <person name="Hibbett D.S."/>
            <person name="Grigoriev I.V."/>
        </authorList>
    </citation>
    <scope>NUCLEOTIDE SEQUENCE</scope>
    <source>
        <strain evidence="2">TFB9207</strain>
    </source>
</reference>
<accession>A0AA38P917</accession>
<protein>
    <submittedName>
        <fullName evidence="2">Uncharacterized protein</fullName>
    </submittedName>
</protein>
<gene>
    <name evidence="2" type="ORF">F5878DRAFT_619245</name>
</gene>
<feature type="compositionally biased region" description="Low complexity" evidence="1">
    <location>
        <begin position="1"/>
        <end position="15"/>
    </location>
</feature>
<feature type="compositionally biased region" description="Polar residues" evidence="1">
    <location>
        <begin position="43"/>
        <end position="61"/>
    </location>
</feature>
<dbReference type="AlphaFoldDB" id="A0AA38P917"/>
<sequence>MSNITPSKPSKLSSPTGRKKPHCRKCGSPREGHRKSVCVGTVASGSQENLDDTSSSGNLTSSDDEPKRKSPSRASYMTAKKRTRRTSLNLPTTANGDETPVFQPSTSTSKQEPLVHEPETDYYSAPCDSDGDVDLDVGQLIVTSTNRNSLLDDSDITPNPSDTSDVKSSLEAQTGGLLAKSIIDDNGKVRLPLPKAFIYASSDFPELNETGTTIRDRILQNIRGKGYHTSTFYTPVPVPNTNMCAYREWFVVGQGEDSDALIKHIARLGKSQSVLRGRVPGSFAVDNELEIVKGPRMVTMPQLLFASSAMLCIYILSML</sequence>
<organism evidence="2 3">
    <name type="scientific">Lentinula raphanica</name>
    <dbReference type="NCBI Taxonomy" id="153919"/>
    <lineage>
        <taxon>Eukaryota</taxon>
        <taxon>Fungi</taxon>
        <taxon>Dikarya</taxon>
        <taxon>Basidiomycota</taxon>
        <taxon>Agaricomycotina</taxon>
        <taxon>Agaricomycetes</taxon>
        <taxon>Agaricomycetidae</taxon>
        <taxon>Agaricales</taxon>
        <taxon>Marasmiineae</taxon>
        <taxon>Omphalotaceae</taxon>
        <taxon>Lentinula</taxon>
    </lineage>
</organism>
<proteinExistence type="predicted"/>
<keyword evidence="3" id="KW-1185">Reference proteome</keyword>
<dbReference type="Proteomes" id="UP001163846">
    <property type="component" value="Unassembled WGS sequence"/>
</dbReference>
<feature type="region of interest" description="Disordered" evidence="1">
    <location>
        <begin position="1"/>
        <end position="118"/>
    </location>
</feature>
<evidence type="ECO:0000313" key="2">
    <source>
        <dbReference type="EMBL" id="KAJ3838564.1"/>
    </source>
</evidence>
<feature type="compositionally biased region" description="Basic residues" evidence="1">
    <location>
        <begin position="17"/>
        <end position="36"/>
    </location>
</feature>
<comment type="caution">
    <text evidence="2">The sequence shown here is derived from an EMBL/GenBank/DDBJ whole genome shotgun (WGS) entry which is preliminary data.</text>
</comment>
<dbReference type="EMBL" id="MU806176">
    <property type="protein sequence ID" value="KAJ3838564.1"/>
    <property type="molecule type" value="Genomic_DNA"/>
</dbReference>
<feature type="compositionally biased region" description="Polar residues" evidence="1">
    <location>
        <begin position="86"/>
        <end position="111"/>
    </location>
</feature>